<dbReference type="SMART" id="SM00086">
    <property type="entry name" value="PAC"/>
    <property type="match status" value="1"/>
</dbReference>
<dbReference type="Gene3D" id="3.30.70.270">
    <property type="match status" value="1"/>
</dbReference>
<dbReference type="InterPro" id="IPR001610">
    <property type="entry name" value="PAC"/>
</dbReference>
<sequence>MSSNPGANYREMVVHVQNNSLSLDSLYQEYQKLAAVIEHLHTSVVLTDPHTPDNPIVFINPAFTTLTQYTKEEAMGRNCRFLQGEDTSRETIEKIKTAVSRHESITVELKNYRKDGTPFWNEVRISPVYDEDGELIYYIGLQADVTERRHYQDSIQYHATHDELTGLPNRKKLMETVKAHLTEKKPFTLLFIDLDSFKEINDTYGHLAGDDVLQKTAGVLEQTAAAGGGSAARISGDEFVMLLPSSLGEDESIVCVDRVQKAVTQTVQLDDTTVQVEASIGASRFPEDGTTFEALLRNADHAMYRAKRSKA</sequence>
<dbReference type="PROSITE" id="PS50887">
    <property type="entry name" value="GGDEF"/>
    <property type="match status" value="1"/>
</dbReference>
<evidence type="ECO:0000313" key="5">
    <source>
        <dbReference type="Proteomes" id="UP000243650"/>
    </source>
</evidence>
<dbReference type="PROSITE" id="PS50113">
    <property type="entry name" value="PAC"/>
    <property type="match status" value="1"/>
</dbReference>
<dbReference type="PROSITE" id="PS50112">
    <property type="entry name" value="PAS"/>
    <property type="match status" value="1"/>
</dbReference>
<dbReference type="AlphaFoldDB" id="A0A2P6MJT1"/>
<comment type="caution">
    <text evidence="4">The sequence shown here is derived from an EMBL/GenBank/DDBJ whole genome shotgun (WGS) entry which is preliminary data.</text>
</comment>
<accession>A0A2P6MJT1</accession>
<dbReference type="Gene3D" id="3.30.450.20">
    <property type="entry name" value="PAS domain"/>
    <property type="match status" value="1"/>
</dbReference>
<dbReference type="InterPro" id="IPR043128">
    <property type="entry name" value="Rev_trsase/Diguanyl_cyclase"/>
</dbReference>
<evidence type="ECO:0000313" key="4">
    <source>
        <dbReference type="EMBL" id="PRO66537.1"/>
    </source>
</evidence>
<dbReference type="InterPro" id="IPR000160">
    <property type="entry name" value="GGDEF_dom"/>
</dbReference>
<keyword evidence="5" id="KW-1185">Reference proteome</keyword>
<proteinExistence type="predicted"/>
<evidence type="ECO:0000259" key="3">
    <source>
        <dbReference type="PROSITE" id="PS50887"/>
    </source>
</evidence>
<dbReference type="CDD" id="cd01949">
    <property type="entry name" value="GGDEF"/>
    <property type="match status" value="1"/>
</dbReference>
<dbReference type="NCBIfam" id="TIGR00254">
    <property type="entry name" value="GGDEF"/>
    <property type="match status" value="1"/>
</dbReference>
<dbReference type="SMART" id="SM00267">
    <property type="entry name" value="GGDEF"/>
    <property type="match status" value="1"/>
</dbReference>
<dbReference type="SUPFAM" id="SSF55073">
    <property type="entry name" value="Nucleotide cyclase"/>
    <property type="match status" value="1"/>
</dbReference>
<dbReference type="InterPro" id="IPR000700">
    <property type="entry name" value="PAS-assoc_C"/>
</dbReference>
<dbReference type="PANTHER" id="PTHR44757">
    <property type="entry name" value="DIGUANYLATE CYCLASE DGCP"/>
    <property type="match status" value="1"/>
</dbReference>
<feature type="domain" description="PAC" evidence="2">
    <location>
        <begin position="105"/>
        <end position="157"/>
    </location>
</feature>
<evidence type="ECO:0000259" key="1">
    <source>
        <dbReference type="PROSITE" id="PS50112"/>
    </source>
</evidence>
<dbReference type="Pfam" id="PF00990">
    <property type="entry name" value="GGDEF"/>
    <property type="match status" value="1"/>
</dbReference>
<dbReference type="EMBL" id="PVNS01000003">
    <property type="protein sequence ID" value="PRO66537.1"/>
    <property type="molecule type" value="Genomic_DNA"/>
</dbReference>
<dbReference type="CDD" id="cd00130">
    <property type="entry name" value="PAS"/>
    <property type="match status" value="1"/>
</dbReference>
<organism evidence="4 5">
    <name type="scientific">Alkalicoccus urumqiensis</name>
    <name type="common">Bacillus urumqiensis</name>
    <dbReference type="NCBI Taxonomy" id="1548213"/>
    <lineage>
        <taxon>Bacteria</taxon>
        <taxon>Bacillati</taxon>
        <taxon>Bacillota</taxon>
        <taxon>Bacilli</taxon>
        <taxon>Bacillales</taxon>
        <taxon>Bacillaceae</taxon>
        <taxon>Alkalicoccus</taxon>
    </lineage>
</organism>
<dbReference type="InterPro" id="IPR035965">
    <property type="entry name" value="PAS-like_dom_sf"/>
</dbReference>
<feature type="domain" description="PAS" evidence="1">
    <location>
        <begin position="29"/>
        <end position="102"/>
    </location>
</feature>
<dbReference type="NCBIfam" id="TIGR00229">
    <property type="entry name" value="sensory_box"/>
    <property type="match status" value="1"/>
</dbReference>
<dbReference type="SUPFAM" id="SSF55785">
    <property type="entry name" value="PYP-like sensor domain (PAS domain)"/>
    <property type="match status" value="1"/>
</dbReference>
<dbReference type="Proteomes" id="UP000243650">
    <property type="component" value="Unassembled WGS sequence"/>
</dbReference>
<protein>
    <recommendedName>
        <fullName evidence="6">Sensor domain-containing diguanylate cyclase</fullName>
    </recommendedName>
</protein>
<feature type="domain" description="GGDEF" evidence="3">
    <location>
        <begin position="185"/>
        <end position="311"/>
    </location>
</feature>
<dbReference type="InterPro" id="IPR052155">
    <property type="entry name" value="Biofilm_reg_signaling"/>
</dbReference>
<dbReference type="InterPro" id="IPR000014">
    <property type="entry name" value="PAS"/>
</dbReference>
<dbReference type="InterPro" id="IPR029787">
    <property type="entry name" value="Nucleotide_cyclase"/>
</dbReference>
<dbReference type="SMART" id="SM00091">
    <property type="entry name" value="PAS"/>
    <property type="match status" value="1"/>
</dbReference>
<evidence type="ECO:0008006" key="6">
    <source>
        <dbReference type="Google" id="ProtNLM"/>
    </source>
</evidence>
<dbReference type="OrthoDB" id="9759607at2"/>
<name>A0A2P6MJT1_ALKUR</name>
<gene>
    <name evidence="4" type="ORF">C6I21_04120</name>
</gene>
<dbReference type="PANTHER" id="PTHR44757:SF2">
    <property type="entry name" value="BIOFILM ARCHITECTURE MAINTENANCE PROTEIN MBAA"/>
    <property type="match status" value="1"/>
</dbReference>
<dbReference type="Pfam" id="PF13426">
    <property type="entry name" value="PAS_9"/>
    <property type="match status" value="1"/>
</dbReference>
<evidence type="ECO:0000259" key="2">
    <source>
        <dbReference type="PROSITE" id="PS50113"/>
    </source>
</evidence>
<reference evidence="4 5" key="1">
    <citation type="submission" date="2018-03" db="EMBL/GenBank/DDBJ databases">
        <title>Bacillus urumqiensis sp. nov., a moderately haloalkaliphilic bacterium isolated from a salt lake.</title>
        <authorList>
            <person name="Zhao B."/>
            <person name="Liao Z."/>
        </authorList>
    </citation>
    <scope>NUCLEOTIDE SEQUENCE [LARGE SCALE GENOMIC DNA]</scope>
    <source>
        <strain evidence="4 5">BZ-SZ-XJ18</strain>
    </source>
</reference>
<dbReference type="RefSeq" id="WP_105958174.1">
    <property type="nucleotide sequence ID" value="NZ_PVNS01000003.1"/>
</dbReference>